<protein>
    <submittedName>
        <fullName evidence="1">Uncharacterized protein</fullName>
    </submittedName>
</protein>
<evidence type="ECO:0000313" key="1">
    <source>
        <dbReference type="EMBL" id="KAK1868855.1"/>
    </source>
</evidence>
<accession>A0ACC3CFI1</accession>
<name>A0ACC3CFI1_PYRYE</name>
<organism evidence="1 2">
    <name type="scientific">Pyropia yezoensis</name>
    <name type="common">Susabi-nori</name>
    <name type="synonym">Porphyra yezoensis</name>
    <dbReference type="NCBI Taxonomy" id="2788"/>
    <lineage>
        <taxon>Eukaryota</taxon>
        <taxon>Rhodophyta</taxon>
        <taxon>Bangiophyceae</taxon>
        <taxon>Bangiales</taxon>
        <taxon>Bangiaceae</taxon>
        <taxon>Pyropia</taxon>
    </lineage>
</organism>
<dbReference type="EMBL" id="CM020620">
    <property type="protein sequence ID" value="KAK1868855.1"/>
    <property type="molecule type" value="Genomic_DNA"/>
</dbReference>
<sequence length="417" mass="42405">MRYFVADEAPLLVPTPPPTPPPDPRRAPLPPPRLCYGWQPVVPSVAGGRCAAAVTAMAATPTGVTGVPTGLHNIGADAVPDGAQVAAAAAAATAAAATAATATAAPLSTVAVIPFPSPPRGAPRVGRFHALPSLQCRLHPAAAGGAFPDPDAVAAPGGAPDTGWWLRANDISDPVFIPYAPGACASPVEDAREFEALGAPAELAREWLPPVGTEALPPAADVDAEYGWAGNALYADATSIAIRRGPVGAAEVRSEWFRPQPCGVSAGDPPGGAGLVCEANFTRLLTLQRNHWYSLLRRERGVCDVLAVTHVTSGVALDGKAHLVAALDSPSAAAAPRTGTRIGVVTYTSRHGVTGPVLVGETALLSLGRGVLADPSWLGAAFPGGPATGVVLDRVPQKDKLSWSLRDPHAATTNSSQ</sequence>
<proteinExistence type="predicted"/>
<keyword evidence="2" id="KW-1185">Reference proteome</keyword>
<comment type="caution">
    <text evidence="1">The sequence shown here is derived from an EMBL/GenBank/DDBJ whole genome shotgun (WGS) entry which is preliminary data.</text>
</comment>
<gene>
    <name evidence="1" type="ORF">I4F81_011337</name>
</gene>
<reference evidence="1" key="1">
    <citation type="submission" date="2019-11" db="EMBL/GenBank/DDBJ databases">
        <title>Nori genome reveals adaptations in red seaweeds to the harsh intertidal environment.</title>
        <authorList>
            <person name="Wang D."/>
            <person name="Mao Y."/>
        </authorList>
    </citation>
    <scope>NUCLEOTIDE SEQUENCE</scope>
    <source>
        <tissue evidence="1">Gametophyte</tissue>
    </source>
</reference>
<dbReference type="Proteomes" id="UP000798662">
    <property type="component" value="Chromosome 3"/>
</dbReference>
<evidence type="ECO:0000313" key="2">
    <source>
        <dbReference type="Proteomes" id="UP000798662"/>
    </source>
</evidence>